<reference evidence="7 8" key="1">
    <citation type="submission" date="2023-10" db="EMBL/GenBank/DDBJ databases">
        <title>Virgibacillus halophilus 5B73C genome.</title>
        <authorList>
            <person name="Miliotis G."/>
            <person name="Sengupta P."/>
            <person name="Hameed A."/>
            <person name="Chuvochina M."/>
            <person name="Mcdonagh F."/>
            <person name="Simpson A.C."/>
            <person name="Singh N.K."/>
            <person name="Rekha P.D."/>
            <person name="Raman K."/>
            <person name="Hugenholtz P."/>
            <person name="Venkateswaran K."/>
        </authorList>
    </citation>
    <scope>NUCLEOTIDE SEQUENCE [LARGE SCALE GENOMIC DNA]</scope>
    <source>
        <strain evidence="7 8">5B73C</strain>
    </source>
</reference>
<dbReference type="PROSITE" id="PS00761">
    <property type="entry name" value="SPASE_I_3"/>
    <property type="match status" value="1"/>
</dbReference>
<keyword evidence="4 5" id="KW-0378">Hydrolase</keyword>
<evidence type="ECO:0000259" key="6">
    <source>
        <dbReference type="Pfam" id="PF10502"/>
    </source>
</evidence>
<dbReference type="InterPro" id="IPR019533">
    <property type="entry name" value="Peptidase_S26"/>
</dbReference>
<dbReference type="Gene3D" id="2.10.109.10">
    <property type="entry name" value="Umud Fragment, subunit A"/>
    <property type="match status" value="1"/>
</dbReference>
<gene>
    <name evidence="7" type="primary">lepB</name>
    <name evidence="7" type="ORF">RWE15_20950</name>
</gene>
<comment type="catalytic activity">
    <reaction evidence="1 5">
        <text>Cleavage of hydrophobic, N-terminal signal or leader sequences from secreted and periplasmic proteins.</text>
        <dbReference type="EC" id="3.4.21.89"/>
    </reaction>
</comment>
<evidence type="ECO:0000256" key="2">
    <source>
        <dbReference type="ARBA" id="ARBA00004401"/>
    </source>
</evidence>
<dbReference type="NCBIfam" id="TIGR02227">
    <property type="entry name" value="sigpep_I_bact"/>
    <property type="match status" value="1"/>
</dbReference>
<dbReference type="PROSITE" id="PS00760">
    <property type="entry name" value="SPASE_I_2"/>
    <property type="match status" value="1"/>
</dbReference>
<dbReference type="Proteomes" id="UP001281447">
    <property type="component" value="Unassembled WGS sequence"/>
</dbReference>
<comment type="similarity">
    <text evidence="5">Belongs to the peptidase S26 family.</text>
</comment>
<sequence>MAKRKRKKNEWLDWVKAIVIAFIIAFVVRKFLFTPIIVDGPSMMPTLHDRDQLIVNKFNYHFETPDRFDIVVFHATKKKDFIKRVIGLPGEHVAVKDNVLYINGKKIEEPFLEEKEGDMQSYRVLTENFTLEELPGNYKKIPKNYVLVLGDNRSNSVDSRILGLISLDQIVGKTSLLYWPLNRVQLMGE</sequence>
<dbReference type="EMBL" id="JAWDIP010000004">
    <property type="protein sequence ID" value="MDY0396347.1"/>
    <property type="molecule type" value="Genomic_DNA"/>
</dbReference>
<keyword evidence="8" id="KW-1185">Reference proteome</keyword>
<dbReference type="PANTHER" id="PTHR43390">
    <property type="entry name" value="SIGNAL PEPTIDASE I"/>
    <property type="match status" value="1"/>
</dbReference>
<dbReference type="InterPro" id="IPR019758">
    <property type="entry name" value="Pept_S26A_signal_pept_1_CS"/>
</dbReference>
<dbReference type="EC" id="3.4.21.89" evidence="3 5"/>
<evidence type="ECO:0000256" key="4">
    <source>
        <dbReference type="ARBA" id="ARBA00022801"/>
    </source>
</evidence>
<dbReference type="InterPro" id="IPR019757">
    <property type="entry name" value="Pept_S26A_signal_pept_1_Lys-AS"/>
</dbReference>
<name>A0ABU5CAI5_9BACI</name>
<dbReference type="RefSeq" id="WP_390353116.1">
    <property type="nucleotide sequence ID" value="NZ_JBHUIZ010000003.1"/>
</dbReference>
<dbReference type="InterPro" id="IPR000223">
    <property type="entry name" value="Pept_S26A_signal_pept_1"/>
</dbReference>
<evidence type="ECO:0000256" key="1">
    <source>
        <dbReference type="ARBA" id="ARBA00000677"/>
    </source>
</evidence>
<dbReference type="GO" id="GO:0009003">
    <property type="term" value="F:signal peptidase activity"/>
    <property type="evidence" value="ECO:0007669"/>
    <property type="project" value="UniProtKB-EC"/>
</dbReference>
<dbReference type="Pfam" id="PF10502">
    <property type="entry name" value="Peptidase_S26"/>
    <property type="match status" value="1"/>
</dbReference>
<keyword evidence="5" id="KW-0812">Transmembrane</keyword>
<dbReference type="SUPFAM" id="SSF51306">
    <property type="entry name" value="LexA/Signal peptidase"/>
    <property type="match status" value="1"/>
</dbReference>
<feature type="domain" description="Peptidase S26" evidence="6">
    <location>
        <begin position="11"/>
        <end position="179"/>
    </location>
</feature>
<proteinExistence type="inferred from homology"/>
<evidence type="ECO:0000313" key="7">
    <source>
        <dbReference type="EMBL" id="MDY0396347.1"/>
    </source>
</evidence>
<dbReference type="PANTHER" id="PTHR43390:SF8">
    <property type="entry name" value="SIGNAL PEPTIDASE I"/>
    <property type="match status" value="1"/>
</dbReference>
<dbReference type="InterPro" id="IPR036286">
    <property type="entry name" value="LexA/Signal_pep-like_sf"/>
</dbReference>
<protein>
    <recommendedName>
        <fullName evidence="3 5">Signal peptidase I</fullName>
        <ecNumber evidence="3 5">3.4.21.89</ecNumber>
    </recommendedName>
</protein>
<keyword evidence="5" id="KW-0645">Protease</keyword>
<evidence type="ECO:0000256" key="3">
    <source>
        <dbReference type="ARBA" id="ARBA00013208"/>
    </source>
</evidence>
<comment type="subcellular location">
    <subcellularLocation>
        <location evidence="2">Cell membrane</location>
        <topology evidence="2">Single-pass type II membrane protein</topology>
    </subcellularLocation>
    <subcellularLocation>
        <location evidence="5">Membrane</location>
        <topology evidence="5">Single-pass type II membrane protein</topology>
    </subcellularLocation>
</comment>
<dbReference type="CDD" id="cd06530">
    <property type="entry name" value="S26_SPase_I"/>
    <property type="match status" value="1"/>
</dbReference>
<evidence type="ECO:0000256" key="5">
    <source>
        <dbReference type="RuleBase" id="RU362042"/>
    </source>
</evidence>
<organism evidence="7 8">
    <name type="scientific">Tigheibacillus halophilus</name>
    <dbReference type="NCBI Taxonomy" id="361280"/>
    <lineage>
        <taxon>Bacteria</taxon>
        <taxon>Bacillati</taxon>
        <taxon>Bacillota</taxon>
        <taxon>Bacilli</taxon>
        <taxon>Bacillales</taxon>
        <taxon>Bacillaceae</taxon>
        <taxon>Tigheibacillus</taxon>
    </lineage>
</organism>
<feature type="transmembrane region" description="Helical" evidence="5">
    <location>
        <begin position="12"/>
        <end position="32"/>
    </location>
</feature>
<dbReference type="PRINTS" id="PR00727">
    <property type="entry name" value="LEADERPTASE"/>
</dbReference>
<comment type="caution">
    <text evidence="7">The sequence shown here is derived from an EMBL/GenBank/DDBJ whole genome shotgun (WGS) entry which is preliminary data.</text>
</comment>
<keyword evidence="5" id="KW-0472">Membrane</keyword>
<keyword evidence="5" id="KW-1133">Transmembrane helix</keyword>
<evidence type="ECO:0000313" key="8">
    <source>
        <dbReference type="Proteomes" id="UP001281447"/>
    </source>
</evidence>
<accession>A0ABU5CAI5</accession>